<dbReference type="KEGG" id="acip:CBP36_21885"/>
<feature type="region of interest" description="Disordered" evidence="1">
    <location>
        <begin position="1"/>
        <end position="46"/>
    </location>
</feature>
<protein>
    <submittedName>
        <fullName evidence="2">Uncharacterized protein</fullName>
    </submittedName>
</protein>
<name>A0A240UJD7_9BURK</name>
<accession>A0A240UJD7</accession>
<reference evidence="2" key="1">
    <citation type="submission" date="2017-05" db="EMBL/GenBank/DDBJ databases">
        <title>Polyphasic characterization of four soil-derived phenanthrene-degrading Acidovorax strains and proposal of Acidovorax phenanthrenivorans sp. nov.</title>
        <authorList>
            <person name="Singleton D."/>
            <person name="Lee J."/>
            <person name="Dickey A.N."/>
            <person name="Stroud A."/>
            <person name="Scholl E.H."/>
            <person name="Wright F.A."/>
            <person name="Aitken M.D."/>
        </authorList>
    </citation>
    <scope>NUCLEOTIDE SEQUENCE</scope>
    <source>
        <strain evidence="2">P4</strain>
        <plasmid evidence="2">pACP4.4</plasmid>
    </source>
</reference>
<dbReference type="KEGG" id="acis:CBP35_20955"/>
<evidence type="ECO:0000256" key="1">
    <source>
        <dbReference type="SAM" id="MobiDB-lite"/>
    </source>
</evidence>
<dbReference type="AlphaFoldDB" id="A0A240UJD7"/>
<organism evidence="2 3">
    <name type="scientific">Acidovorax carolinensis</name>
    <dbReference type="NCBI Taxonomy" id="553814"/>
    <lineage>
        <taxon>Bacteria</taxon>
        <taxon>Pseudomonadati</taxon>
        <taxon>Pseudomonadota</taxon>
        <taxon>Betaproteobacteria</taxon>
        <taxon>Burkholderiales</taxon>
        <taxon>Comamonadaceae</taxon>
        <taxon>Acidovorax</taxon>
    </lineage>
</organism>
<feature type="compositionally biased region" description="Basic and acidic residues" evidence="1">
    <location>
        <begin position="15"/>
        <end position="46"/>
    </location>
</feature>
<dbReference type="EMBL" id="CP021370">
    <property type="protein sequence ID" value="ART61614.1"/>
    <property type="molecule type" value="Genomic_DNA"/>
</dbReference>
<dbReference type="OrthoDB" id="8912422at2"/>
<evidence type="ECO:0000313" key="2">
    <source>
        <dbReference type="EMBL" id="ART61614.1"/>
    </source>
</evidence>
<dbReference type="RefSeq" id="WP_013723342.1">
    <property type="nucleotide sequence ID" value="NZ_CP021365.1"/>
</dbReference>
<geneLocation type="plasmid" evidence="2 3">
    <name>pACP4.4</name>
</geneLocation>
<keyword evidence="2" id="KW-0614">Plasmid</keyword>
<gene>
    <name evidence="2" type="ORF">CBP36_21885</name>
</gene>
<proteinExistence type="predicted"/>
<evidence type="ECO:0000313" key="3">
    <source>
        <dbReference type="Proteomes" id="UP000194440"/>
    </source>
</evidence>
<keyword evidence="3" id="KW-1185">Reference proteome</keyword>
<sequence>MSSETTNPKSGRKAKTLDEEIAAQREKLRKLEERQREQQRKERERNQKAVMELIKTERLDAVPSDLWREAMPKIKALLVVDAAKPAEPVKPVQTAPEVAATAEASQ</sequence>
<dbReference type="Proteomes" id="UP000194440">
    <property type="component" value="Plasmid pACP4.4"/>
</dbReference>